<dbReference type="Pfam" id="PF00629">
    <property type="entry name" value="MAM"/>
    <property type="match status" value="1"/>
</dbReference>
<organism evidence="2 3">
    <name type="scientific">Dryobates pubescens</name>
    <name type="common">Downy woodpecker</name>
    <name type="synonym">Picoides pubescens</name>
    <dbReference type="NCBI Taxonomy" id="118200"/>
    <lineage>
        <taxon>Eukaryota</taxon>
        <taxon>Metazoa</taxon>
        <taxon>Chordata</taxon>
        <taxon>Craniata</taxon>
        <taxon>Vertebrata</taxon>
        <taxon>Euteleostomi</taxon>
        <taxon>Archelosauria</taxon>
        <taxon>Archosauria</taxon>
        <taxon>Dinosauria</taxon>
        <taxon>Saurischia</taxon>
        <taxon>Theropoda</taxon>
        <taxon>Coelurosauria</taxon>
        <taxon>Aves</taxon>
        <taxon>Neognathae</taxon>
        <taxon>Neoaves</taxon>
        <taxon>Telluraves</taxon>
        <taxon>Coraciimorphae</taxon>
        <taxon>Piciformes</taxon>
        <taxon>Picidae</taxon>
        <taxon>Dryobates</taxon>
    </lineage>
</organism>
<dbReference type="InterPro" id="IPR051560">
    <property type="entry name" value="MAM_domain-containing"/>
</dbReference>
<dbReference type="STRING" id="118200.A0A093GAZ4"/>
<evidence type="ECO:0000313" key="3">
    <source>
        <dbReference type="Proteomes" id="UP000053875"/>
    </source>
</evidence>
<keyword evidence="2" id="KW-0675">Receptor</keyword>
<sequence>YHTNIPGSCNFEAPDQEWTSACGLTQDLADDFDWNIINRAVTGHRAPETDHTPGKGQHFLYVNSSSQEEGDRARIITTKLFPPSLGICRVRFWFWMFPSRQTGVLKV</sequence>
<dbReference type="CDD" id="cd06263">
    <property type="entry name" value="MAM"/>
    <property type="match status" value="1"/>
</dbReference>
<reference evidence="2 3" key="1">
    <citation type="submission" date="2014-04" db="EMBL/GenBank/DDBJ databases">
        <title>Genome evolution of avian class.</title>
        <authorList>
            <person name="Zhang G."/>
            <person name="Li C."/>
        </authorList>
    </citation>
    <scope>NUCLEOTIDE SEQUENCE [LARGE SCALE GENOMIC DNA]</scope>
    <source>
        <strain evidence="2">BGI_N307</strain>
    </source>
</reference>
<dbReference type="PROSITE" id="PS50060">
    <property type="entry name" value="MAM_2"/>
    <property type="match status" value="1"/>
</dbReference>
<dbReference type="AlphaFoldDB" id="A0A093GAZ4"/>
<dbReference type="Gene3D" id="2.60.120.200">
    <property type="match status" value="1"/>
</dbReference>
<evidence type="ECO:0000259" key="1">
    <source>
        <dbReference type="PROSITE" id="PS50060"/>
    </source>
</evidence>
<feature type="non-terminal residue" evidence="2">
    <location>
        <position position="107"/>
    </location>
</feature>
<dbReference type="EMBL" id="KL215304">
    <property type="protein sequence ID" value="KFV64067.1"/>
    <property type="molecule type" value="Genomic_DNA"/>
</dbReference>
<dbReference type="PANTHER" id="PTHR23282:SF142">
    <property type="entry name" value="MAM DOMAIN-CONTAINING PROTEIN"/>
    <property type="match status" value="1"/>
</dbReference>
<dbReference type="Proteomes" id="UP000053875">
    <property type="component" value="Unassembled WGS sequence"/>
</dbReference>
<accession>A0A093GAZ4</accession>
<evidence type="ECO:0000313" key="2">
    <source>
        <dbReference type="EMBL" id="KFV64067.1"/>
    </source>
</evidence>
<protein>
    <submittedName>
        <fullName evidence="2">MAM and LDL-receptor class A domain-containing protein C10orf112</fullName>
    </submittedName>
</protein>
<dbReference type="InterPro" id="IPR013320">
    <property type="entry name" value="ConA-like_dom_sf"/>
</dbReference>
<feature type="domain" description="MAM" evidence="1">
    <location>
        <begin position="7"/>
        <end position="107"/>
    </location>
</feature>
<dbReference type="InterPro" id="IPR000998">
    <property type="entry name" value="MAM_dom"/>
</dbReference>
<dbReference type="PANTHER" id="PTHR23282">
    <property type="entry name" value="APICAL ENDOSOMAL GLYCOPROTEIN PRECURSOR"/>
    <property type="match status" value="1"/>
</dbReference>
<dbReference type="PRINTS" id="PR00020">
    <property type="entry name" value="MAMDOMAIN"/>
</dbReference>
<dbReference type="GO" id="GO:0016020">
    <property type="term" value="C:membrane"/>
    <property type="evidence" value="ECO:0007669"/>
    <property type="project" value="InterPro"/>
</dbReference>
<keyword evidence="3" id="KW-1185">Reference proteome</keyword>
<feature type="non-terminal residue" evidence="2">
    <location>
        <position position="1"/>
    </location>
</feature>
<proteinExistence type="predicted"/>
<gene>
    <name evidence="2" type="ORF">N307_11303</name>
</gene>
<name>A0A093GAZ4_DRYPU</name>
<dbReference type="SUPFAM" id="SSF49899">
    <property type="entry name" value="Concanavalin A-like lectins/glucanases"/>
    <property type="match status" value="1"/>
</dbReference>